<protein>
    <recommendedName>
        <fullName evidence="1">GIY-YIG domain-containing protein</fullName>
    </recommendedName>
</protein>
<dbReference type="InterPro" id="IPR000305">
    <property type="entry name" value="GIY-YIG_endonuc"/>
</dbReference>
<dbReference type="eggNOG" id="ENOG502Z9J4">
    <property type="taxonomic scope" value="Bacteria"/>
</dbReference>
<reference evidence="2 3" key="1">
    <citation type="journal article" date="2005" name="Nucleic Acids Res.">
        <title>Genomic blueprint of Hahella chejuensis, a marine microbe producing an algicidal agent.</title>
        <authorList>
            <person name="Jeong H."/>
            <person name="Yim J.H."/>
            <person name="Lee C."/>
            <person name="Choi S.-H."/>
            <person name="Park Y.K."/>
            <person name="Yoon S.H."/>
            <person name="Hur C.-G."/>
            <person name="Kang H.-Y."/>
            <person name="Kim D."/>
            <person name="Lee H.H."/>
            <person name="Park K.H."/>
            <person name="Park S.-H."/>
            <person name="Park H.-S."/>
            <person name="Lee H.K."/>
            <person name="Oh T.K."/>
            <person name="Kim J.F."/>
        </authorList>
    </citation>
    <scope>NUCLEOTIDE SEQUENCE [LARGE SCALE GENOMIC DNA]</scope>
    <source>
        <strain evidence="2 3">KCTC 2396</strain>
    </source>
</reference>
<dbReference type="AlphaFoldDB" id="Q2SGA0"/>
<dbReference type="KEGG" id="hch:HCH_03582"/>
<gene>
    <name evidence="2" type="ordered locus">HCH_03582</name>
</gene>
<evidence type="ECO:0000313" key="2">
    <source>
        <dbReference type="EMBL" id="ABC30324.1"/>
    </source>
</evidence>
<accession>Q2SGA0</accession>
<evidence type="ECO:0000313" key="3">
    <source>
        <dbReference type="Proteomes" id="UP000000238"/>
    </source>
</evidence>
<dbReference type="HOGENOM" id="CLU_061953_0_0_6"/>
<feature type="domain" description="GIY-YIG" evidence="1">
    <location>
        <begin position="200"/>
        <end position="296"/>
    </location>
</feature>
<dbReference type="EMBL" id="CP000155">
    <property type="protein sequence ID" value="ABC30324.1"/>
    <property type="molecule type" value="Genomic_DNA"/>
</dbReference>
<dbReference type="Gene3D" id="3.40.1440.10">
    <property type="entry name" value="GIY-YIG endonuclease"/>
    <property type="match status" value="1"/>
</dbReference>
<dbReference type="Proteomes" id="UP000000238">
    <property type="component" value="Chromosome"/>
</dbReference>
<evidence type="ECO:0000259" key="1">
    <source>
        <dbReference type="PROSITE" id="PS50164"/>
    </source>
</evidence>
<organism evidence="2 3">
    <name type="scientific">Hahella chejuensis (strain KCTC 2396)</name>
    <dbReference type="NCBI Taxonomy" id="349521"/>
    <lineage>
        <taxon>Bacteria</taxon>
        <taxon>Pseudomonadati</taxon>
        <taxon>Pseudomonadota</taxon>
        <taxon>Gammaproteobacteria</taxon>
        <taxon>Oceanospirillales</taxon>
        <taxon>Hahellaceae</taxon>
        <taxon>Hahella</taxon>
    </lineage>
</organism>
<proteinExistence type="predicted"/>
<dbReference type="SUPFAM" id="SSF82771">
    <property type="entry name" value="GIY-YIG endonuclease"/>
    <property type="match status" value="1"/>
</dbReference>
<dbReference type="STRING" id="349521.HCH_03582"/>
<dbReference type="CDD" id="cd10446">
    <property type="entry name" value="GIY-YIG_unchar_1"/>
    <property type="match status" value="1"/>
</dbReference>
<sequence length="297" mass="34238">MCYLLLITRHVIEVDGDRVLTRCRNLFKLFDLLRLLSPTLSPADCKLHMAVWNGKEHPLDVFLAGDFEEWQRWQTKRNFERRFVVSLINIHGTDNWVFGGLYEQIGVEYKKESNDFYYDLEQVQYCAELSGRLVVKFSRNFRASYLLAERWSEDLLVSELKSERLTLSEFPGFKSVNLSKRELDCVIRQSIPSWKGALSSVSGVYVISDTMSGKLYVGCAYGEGGIWSRWSQYSSSGHGNNVELRTLLNNLGAKSAEAFRFSILEVADVHANKNEVITRETHWKEVLLSRTHGYNLN</sequence>
<dbReference type="InterPro" id="IPR035901">
    <property type="entry name" value="GIY-YIG_endonuc_sf"/>
</dbReference>
<name>Q2SGA0_HAHCH</name>
<keyword evidence="3" id="KW-1185">Reference proteome</keyword>
<dbReference type="PROSITE" id="PS50164">
    <property type="entry name" value="GIY_YIG"/>
    <property type="match status" value="1"/>
</dbReference>